<dbReference type="PANTHER" id="PTHR43618">
    <property type="entry name" value="7-ALPHA-HYDROXYSTEROID DEHYDROGENASE"/>
    <property type="match status" value="1"/>
</dbReference>
<keyword evidence="3" id="KW-0560">Oxidoreductase</keyword>
<evidence type="ECO:0000256" key="1">
    <source>
        <dbReference type="ARBA" id="ARBA00006484"/>
    </source>
</evidence>
<proteinExistence type="inferred from homology"/>
<dbReference type="PROSITE" id="PS00061">
    <property type="entry name" value="ADH_SHORT"/>
    <property type="match status" value="1"/>
</dbReference>
<reference evidence="4 5" key="1">
    <citation type="journal article" date="2011" name="PLoS Genet.">
        <title>Finished genome of the fungal wheat pathogen Mycosphaerella graminicola reveals dispensome structure, chromosome plasticity, and stealth pathogenesis.</title>
        <authorList>
            <person name="Goodwin S.B."/>
            <person name="Ben M'barek S."/>
            <person name="Dhillon B."/>
            <person name="Wittenberg A.H.J."/>
            <person name="Crane C.F."/>
            <person name="Hane J.K."/>
            <person name="Foster A.J."/>
            <person name="Van der Lee T.A.J."/>
            <person name="Grimwood J."/>
            <person name="Aerts A."/>
            <person name="Antoniw J."/>
            <person name="Bailey A."/>
            <person name="Bluhm B."/>
            <person name="Bowler J."/>
            <person name="Bristow J."/>
            <person name="van der Burgt A."/>
            <person name="Canto-Canche B."/>
            <person name="Churchill A.C.L."/>
            <person name="Conde-Ferraez L."/>
            <person name="Cools H.J."/>
            <person name="Coutinho P.M."/>
            <person name="Csukai M."/>
            <person name="Dehal P."/>
            <person name="De Wit P."/>
            <person name="Donzelli B."/>
            <person name="van de Geest H.C."/>
            <person name="van Ham R.C.H.J."/>
            <person name="Hammond-Kosack K.E."/>
            <person name="Henrissat B."/>
            <person name="Kilian A."/>
            <person name="Kobayashi A.K."/>
            <person name="Koopmann E."/>
            <person name="Kourmpetis Y."/>
            <person name="Kuzniar A."/>
            <person name="Lindquist E."/>
            <person name="Lombard V."/>
            <person name="Maliepaard C."/>
            <person name="Martins N."/>
            <person name="Mehrabi R."/>
            <person name="Nap J.P.H."/>
            <person name="Ponomarenko A."/>
            <person name="Rudd J.J."/>
            <person name="Salamov A."/>
            <person name="Schmutz J."/>
            <person name="Schouten H.J."/>
            <person name="Shapiro H."/>
            <person name="Stergiopoulos I."/>
            <person name="Torriani S.F.F."/>
            <person name="Tu H."/>
            <person name="de Vries R.P."/>
            <person name="Waalwijk C."/>
            <person name="Ware S.B."/>
            <person name="Wiebenga A."/>
            <person name="Zwiers L.-H."/>
            <person name="Oliver R.P."/>
            <person name="Grigoriev I.V."/>
            <person name="Kema G.H.J."/>
        </authorList>
    </citation>
    <scope>NUCLEOTIDE SEQUENCE [LARGE SCALE GENOMIC DNA]</scope>
    <source>
        <strain evidence="5">CBS 115943 / IPO323</strain>
    </source>
</reference>
<dbReference type="EMBL" id="CM001202">
    <property type="protein sequence ID" value="EGP85919.1"/>
    <property type="molecule type" value="Genomic_DNA"/>
</dbReference>
<dbReference type="Pfam" id="PF00106">
    <property type="entry name" value="adh_short"/>
    <property type="match status" value="1"/>
</dbReference>
<evidence type="ECO:0000256" key="2">
    <source>
        <dbReference type="ARBA" id="ARBA00022857"/>
    </source>
</evidence>
<organism evidence="4 5">
    <name type="scientific">Zymoseptoria tritici (strain CBS 115943 / IPO323)</name>
    <name type="common">Speckled leaf blotch fungus</name>
    <name type="synonym">Septoria tritici</name>
    <dbReference type="NCBI Taxonomy" id="336722"/>
    <lineage>
        <taxon>Eukaryota</taxon>
        <taxon>Fungi</taxon>
        <taxon>Dikarya</taxon>
        <taxon>Ascomycota</taxon>
        <taxon>Pezizomycotina</taxon>
        <taxon>Dothideomycetes</taxon>
        <taxon>Dothideomycetidae</taxon>
        <taxon>Mycosphaerellales</taxon>
        <taxon>Mycosphaerellaceae</taxon>
        <taxon>Zymoseptoria</taxon>
    </lineage>
</organism>
<dbReference type="OMA" id="SQTDHVD"/>
<dbReference type="OrthoDB" id="2898618at2759"/>
<dbReference type="InParanoid" id="F9XFI8"/>
<name>F9XFI8_ZYMTI</name>
<dbReference type="InterPro" id="IPR052178">
    <property type="entry name" value="Sec_Metab_Biosynth_SDR"/>
</dbReference>
<dbReference type="PANTHER" id="PTHR43618:SF18">
    <property type="entry name" value="SHORT CHAIN DEHYDROGENASE_REDUCTASE FAMILY (AFU_ORTHOLOGUE AFUA_5G12480)"/>
    <property type="match status" value="1"/>
</dbReference>
<dbReference type="InterPro" id="IPR020904">
    <property type="entry name" value="Sc_DH/Rdtase_CS"/>
</dbReference>
<dbReference type="SUPFAM" id="SSF51735">
    <property type="entry name" value="NAD(P)-binding Rossmann-fold domains"/>
    <property type="match status" value="1"/>
</dbReference>
<dbReference type="AlphaFoldDB" id="F9XFI8"/>
<dbReference type="Gene3D" id="3.40.50.720">
    <property type="entry name" value="NAD(P)-binding Rossmann-like Domain"/>
    <property type="match status" value="1"/>
</dbReference>
<dbReference type="PRINTS" id="PR00081">
    <property type="entry name" value="GDHRDH"/>
</dbReference>
<comment type="similarity">
    <text evidence="1">Belongs to the short-chain dehydrogenases/reductases (SDR) family.</text>
</comment>
<keyword evidence="2" id="KW-0521">NADP</keyword>
<dbReference type="InterPro" id="IPR002347">
    <property type="entry name" value="SDR_fam"/>
</dbReference>
<sequence>MAPGQPQNRFRVDGLVAVITGGGTGLGRYAALALDAQGAAAVYIIGRRRDALDECARLGINGSIRPLVGDITNSDSLKAITEQILTERGFVNFVLANAGIAGPVHRRGDGTVADFAATCIASSAEDFTSTFDVQTTAVFFTAAVFLPLLHAGNQRQNVPQDAQILITSSKESYSRQLGHSFAYSTSKAAVNHLAKMLARTFAQQHFRIRVNVVAPGFFPSEMTQPLTNSLPAYEDRHGAFSGAFRLPEDRNPSERTGSEDDFAAAILFFASPAGAYLNGTELLLVCGNDMLYRRGKLLTYALRRMVGRTSSRVE</sequence>
<dbReference type="InterPro" id="IPR036291">
    <property type="entry name" value="NAD(P)-bd_dom_sf"/>
</dbReference>
<accession>F9XFI8</accession>
<evidence type="ECO:0000313" key="4">
    <source>
        <dbReference type="EMBL" id="EGP85919.1"/>
    </source>
</evidence>
<dbReference type="RefSeq" id="XP_003850943.1">
    <property type="nucleotide sequence ID" value="XM_003850895.1"/>
</dbReference>
<evidence type="ECO:0000313" key="5">
    <source>
        <dbReference type="Proteomes" id="UP000008062"/>
    </source>
</evidence>
<dbReference type="GeneID" id="13397676"/>
<dbReference type="eggNOG" id="KOG0725">
    <property type="taxonomic scope" value="Eukaryota"/>
</dbReference>
<evidence type="ECO:0008006" key="6">
    <source>
        <dbReference type="Google" id="ProtNLM"/>
    </source>
</evidence>
<dbReference type="KEGG" id="ztr:MYCGRDRAFT_45561"/>
<evidence type="ECO:0000256" key="3">
    <source>
        <dbReference type="ARBA" id="ARBA00023002"/>
    </source>
</evidence>
<dbReference type="HOGENOM" id="CLU_010194_12_1_1"/>
<protein>
    <recommendedName>
        <fullName evidence="6">Short chain dehydrogenase/reductase</fullName>
    </recommendedName>
</protein>
<gene>
    <name evidence="4" type="ORF">MYCGRDRAFT_45561</name>
</gene>
<keyword evidence="5" id="KW-1185">Reference proteome</keyword>
<dbReference type="CDD" id="cd05233">
    <property type="entry name" value="SDR_c"/>
    <property type="match status" value="1"/>
</dbReference>
<dbReference type="Proteomes" id="UP000008062">
    <property type="component" value="Chromosome 7"/>
</dbReference>
<dbReference type="GO" id="GO:0016491">
    <property type="term" value="F:oxidoreductase activity"/>
    <property type="evidence" value="ECO:0007669"/>
    <property type="project" value="UniProtKB-KW"/>
</dbReference>